<accession>A0A1I0VPY0</accession>
<protein>
    <submittedName>
        <fullName evidence="1">Putative baseplate assembly protein</fullName>
    </submittedName>
</protein>
<keyword evidence="2" id="KW-1185">Reference proteome</keyword>
<dbReference type="EMBL" id="FOJU01000001">
    <property type="protein sequence ID" value="SFA78489.1"/>
    <property type="molecule type" value="Genomic_DNA"/>
</dbReference>
<dbReference type="STRING" id="871651.SAMN05421688_0865"/>
<dbReference type="Proteomes" id="UP000198796">
    <property type="component" value="Unassembled WGS sequence"/>
</dbReference>
<organism evidence="1 2">
    <name type="scientific">Poseidonocella pacifica</name>
    <dbReference type="NCBI Taxonomy" id="871651"/>
    <lineage>
        <taxon>Bacteria</taxon>
        <taxon>Pseudomonadati</taxon>
        <taxon>Pseudomonadota</taxon>
        <taxon>Alphaproteobacteria</taxon>
        <taxon>Rhodobacterales</taxon>
        <taxon>Roseobacteraceae</taxon>
        <taxon>Poseidonocella</taxon>
    </lineage>
</organism>
<name>A0A1I0VPY0_9RHOB</name>
<dbReference type="AlphaFoldDB" id="A0A1I0VPY0"/>
<evidence type="ECO:0000313" key="2">
    <source>
        <dbReference type="Proteomes" id="UP000198796"/>
    </source>
</evidence>
<reference evidence="1 2" key="1">
    <citation type="submission" date="2016-10" db="EMBL/GenBank/DDBJ databases">
        <authorList>
            <person name="de Groot N.N."/>
        </authorList>
    </citation>
    <scope>NUCLEOTIDE SEQUENCE [LARGE SCALE GENOMIC DNA]</scope>
    <source>
        <strain evidence="1 2">DSM 29316</strain>
    </source>
</reference>
<sequence>MLRLHPETLEDRARDLEALGLNGFDLMFVELVPAAAPVQAELTVEFQNAVSVSDIDDAVNLDGVSPEDIFAITGGTRIRGGTAPGELRITAVAAGADPDTLVLTTSTIGDYSTYRLHVAFDDAAGDTVIDPLFAAIPFKFRPGCFNLNCAPAFDKGTPKPAQPVIDYLARDFASIKHVLINAMRTRVPGWEPTSEADLDMVLLDLIAADTDELCDFQDRVMQEAYLGLARKRVSLARHARLMDYHIHQGNQATTWLTATVSANLTLPAGTGVWTGTDWDDSGAVIFLTEADQDCLVDLNRLDLYDWGGAAMSLDAGADTAELALPASLNPVLQGDAVILRDHFRRADIRYLVIEEALNPATGRVNGRDGSKRQLLRLLDGDDVAHTGFDPVAGQFFVRVRWRPADRLQRRYCFVTRCDGQPPIAGVSHFSGNLLRATQGRPHSLVARVPGSDLAPTDTKTFIRSDEVYWDVGPQGASIALPTSPLAYRDTAPGGEIAPVSSTVVTVSGIAGAWEERIDLIESEAGDLHYRVETDELGQSRIIFGNGVNGALLDNDATVRVTYQTGRGTAGNVGRDRITGFDAGLAPGLEALTNPFGVTDGRDPEPRDIIVRRVPEAYRSRQLRAITLADYVARAEELPGVAHAYARHAWTGSWRTVQVSIDPQGTTVLDDTLRQEIAGHLDAVRLIGEDLEVRPARFVALDIALALCVDATFWPEDLDMELQRAFSDGFTADGQPAFFNPDIWSFGETLHASQLIGRALKVPGVERVLKVALRRWNASTGPSTQVVEISPDDLPDATPDMIPVQPYEIIQVANDPNHLEHGRILFNLKGGRR</sequence>
<dbReference type="OrthoDB" id="9796131at2"/>
<proteinExistence type="predicted"/>
<evidence type="ECO:0000313" key="1">
    <source>
        <dbReference type="EMBL" id="SFA78489.1"/>
    </source>
</evidence>
<gene>
    <name evidence="1" type="ORF">SAMN05421688_0865</name>
</gene>
<dbReference type="RefSeq" id="WP_092060882.1">
    <property type="nucleotide sequence ID" value="NZ_FOJU01000001.1"/>
</dbReference>